<dbReference type="Gene3D" id="2.60.120.10">
    <property type="entry name" value="Jelly Rolls"/>
    <property type="match status" value="1"/>
</dbReference>
<evidence type="ECO:0000313" key="3">
    <source>
        <dbReference type="EMBL" id="MBB6466206.1"/>
    </source>
</evidence>
<dbReference type="InterPro" id="IPR014710">
    <property type="entry name" value="RmlC-like_jellyroll"/>
</dbReference>
<reference evidence="3 4" key="1">
    <citation type="submission" date="2020-08" db="EMBL/GenBank/DDBJ databases">
        <title>Genomic Encyclopedia of Type Strains, Phase IV (KMG-IV): sequencing the most valuable type-strain genomes for metagenomic binning, comparative biology and taxonomic classification.</title>
        <authorList>
            <person name="Goeker M."/>
        </authorList>
    </citation>
    <scope>NUCLEOTIDE SEQUENCE [LARGE SCALE GENOMIC DNA]</scope>
    <source>
        <strain evidence="3 4">DSM 17454</strain>
    </source>
</reference>
<accession>A0A8E2BB52</accession>
<dbReference type="CDD" id="cd02209">
    <property type="entry name" value="cupin_XRE_C"/>
    <property type="match status" value="1"/>
</dbReference>
<keyword evidence="1 3" id="KW-0238">DNA-binding</keyword>
<dbReference type="Proteomes" id="UP000532373">
    <property type="component" value="Unassembled WGS sequence"/>
</dbReference>
<dbReference type="InterPro" id="IPR013096">
    <property type="entry name" value="Cupin_2"/>
</dbReference>
<dbReference type="GO" id="GO:0003700">
    <property type="term" value="F:DNA-binding transcription factor activity"/>
    <property type="evidence" value="ECO:0007669"/>
    <property type="project" value="TreeGrafter"/>
</dbReference>
<dbReference type="Gene3D" id="1.10.260.40">
    <property type="entry name" value="lambda repressor-like DNA-binding domains"/>
    <property type="match status" value="1"/>
</dbReference>
<feature type="domain" description="HTH cro/C1-type" evidence="2">
    <location>
        <begin position="45"/>
        <end position="99"/>
    </location>
</feature>
<proteinExistence type="predicted"/>
<dbReference type="InterPro" id="IPR050807">
    <property type="entry name" value="TransReg_Diox_bact_type"/>
</dbReference>
<evidence type="ECO:0000259" key="2">
    <source>
        <dbReference type="PROSITE" id="PS50943"/>
    </source>
</evidence>
<dbReference type="InterPro" id="IPR011051">
    <property type="entry name" value="RmlC_Cupin_sf"/>
</dbReference>
<dbReference type="GO" id="GO:0005829">
    <property type="term" value="C:cytosol"/>
    <property type="evidence" value="ECO:0007669"/>
    <property type="project" value="TreeGrafter"/>
</dbReference>
<sequence length="227" mass="24495">MRTTGHECGVQLRDMSEDAAALRQNPHALRQMAGNHLEIAIGREVRACRHKHGMSIMELARAAGLSLGMMSKIENGIISASLTTLHQLSRALAVPLTSLLKRPVEVREAMFVKAGAGIPVERCGTRVSQQNKMLGYIMSAPGSVSVEPCLVTLAEEACRPAFLQHAGMKFIYMLEGEIAYRHGAGLYGMSPGDSLFFDAASPHGPDQLLKLPVRFLSVASCRLGGKD</sequence>
<dbReference type="CDD" id="cd00093">
    <property type="entry name" value="HTH_XRE"/>
    <property type="match status" value="1"/>
</dbReference>
<dbReference type="EMBL" id="JACHGI010000003">
    <property type="protein sequence ID" value="MBB6466206.1"/>
    <property type="molecule type" value="Genomic_DNA"/>
</dbReference>
<gene>
    <name evidence="3" type="ORF">HNQ96_002071</name>
</gene>
<dbReference type="Pfam" id="PF07883">
    <property type="entry name" value="Cupin_2"/>
    <property type="match status" value="1"/>
</dbReference>
<evidence type="ECO:0000256" key="1">
    <source>
        <dbReference type="ARBA" id="ARBA00023125"/>
    </source>
</evidence>
<comment type="caution">
    <text evidence="3">The sequence shown here is derived from an EMBL/GenBank/DDBJ whole genome shotgun (WGS) entry which is preliminary data.</text>
</comment>
<organism evidence="3 4">
    <name type="scientific">Aminobacter carboxidus</name>
    <dbReference type="NCBI Taxonomy" id="376165"/>
    <lineage>
        <taxon>Bacteria</taxon>
        <taxon>Pseudomonadati</taxon>
        <taxon>Pseudomonadota</taxon>
        <taxon>Alphaproteobacteria</taxon>
        <taxon>Hyphomicrobiales</taxon>
        <taxon>Phyllobacteriaceae</taxon>
        <taxon>Aminobacter</taxon>
    </lineage>
</organism>
<dbReference type="InterPro" id="IPR010982">
    <property type="entry name" value="Lambda_DNA-bd_dom_sf"/>
</dbReference>
<dbReference type="AlphaFoldDB" id="A0A8E2BB52"/>
<dbReference type="SUPFAM" id="SSF47413">
    <property type="entry name" value="lambda repressor-like DNA-binding domains"/>
    <property type="match status" value="1"/>
</dbReference>
<dbReference type="InterPro" id="IPR001387">
    <property type="entry name" value="Cro/C1-type_HTH"/>
</dbReference>
<dbReference type="PANTHER" id="PTHR46797">
    <property type="entry name" value="HTH-TYPE TRANSCRIPTIONAL REGULATOR"/>
    <property type="match status" value="1"/>
</dbReference>
<dbReference type="GO" id="GO:0003677">
    <property type="term" value="F:DNA binding"/>
    <property type="evidence" value="ECO:0007669"/>
    <property type="project" value="UniProtKB-KW"/>
</dbReference>
<dbReference type="SUPFAM" id="SSF51182">
    <property type="entry name" value="RmlC-like cupins"/>
    <property type="match status" value="1"/>
</dbReference>
<dbReference type="SMART" id="SM00530">
    <property type="entry name" value="HTH_XRE"/>
    <property type="match status" value="1"/>
</dbReference>
<evidence type="ECO:0000313" key="4">
    <source>
        <dbReference type="Proteomes" id="UP000532373"/>
    </source>
</evidence>
<dbReference type="RefSeq" id="WP_246470621.1">
    <property type="nucleotide sequence ID" value="NZ_JACHGI010000003.1"/>
</dbReference>
<dbReference type="PROSITE" id="PS50943">
    <property type="entry name" value="HTH_CROC1"/>
    <property type="match status" value="1"/>
</dbReference>
<dbReference type="Pfam" id="PF13560">
    <property type="entry name" value="HTH_31"/>
    <property type="match status" value="1"/>
</dbReference>
<dbReference type="PANTHER" id="PTHR46797:SF1">
    <property type="entry name" value="METHYLPHOSPHONATE SYNTHASE"/>
    <property type="match status" value="1"/>
</dbReference>
<protein>
    <submittedName>
        <fullName evidence="3">DNA-binding XRE family transcriptional regulator</fullName>
    </submittedName>
</protein>
<name>A0A8E2BB52_9HYPH</name>